<keyword evidence="13" id="KW-0482">Metalloprotease</keyword>
<evidence type="ECO:0000256" key="16">
    <source>
        <dbReference type="ARBA" id="ARBA00023157"/>
    </source>
</evidence>
<evidence type="ECO:0000256" key="23">
    <source>
        <dbReference type="PIRSR" id="PIRSR621190-4"/>
    </source>
</evidence>
<feature type="binding site" evidence="20">
    <location>
        <position position="217"/>
    </location>
    <ligand>
        <name>Zn(2+)</name>
        <dbReference type="ChEBI" id="CHEBI:29105"/>
        <label>2</label>
        <note>catalytic</note>
    </ligand>
</feature>
<evidence type="ECO:0000256" key="9">
    <source>
        <dbReference type="ARBA" id="ARBA00022737"/>
    </source>
</evidence>
<comment type="similarity">
    <text evidence="2">Belongs to the peptidase M10A family.</text>
</comment>
<feature type="modified residue" description="Phosphotyrosine; by PKDCC" evidence="23">
    <location>
        <position position="360"/>
    </location>
</feature>
<evidence type="ECO:0000313" key="29">
    <source>
        <dbReference type="Proteomes" id="UP001230051"/>
    </source>
</evidence>
<feature type="binding site" evidence="21">
    <location>
        <position position="193"/>
    </location>
    <ligand>
        <name>Ca(2+)</name>
        <dbReference type="ChEBI" id="CHEBI:29108"/>
        <label>2</label>
    </ligand>
</feature>
<dbReference type="InterPro" id="IPR000585">
    <property type="entry name" value="Hemopexin-like_dom"/>
</dbReference>
<evidence type="ECO:0000256" key="13">
    <source>
        <dbReference type="ARBA" id="ARBA00023049"/>
    </source>
</evidence>
<evidence type="ECO:0000313" key="28">
    <source>
        <dbReference type="EMBL" id="KAK1168364.1"/>
    </source>
</evidence>
<keyword evidence="6" id="KW-0645">Protease</keyword>
<feature type="binding site" evidence="21">
    <location>
        <position position="175"/>
    </location>
    <ligand>
        <name>Ca(2+)</name>
        <dbReference type="ChEBI" id="CHEBI:29108"/>
        <label>3</label>
    </ligand>
</feature>
<keyword evidence="11 20" id="KW-0862">Zinc</keyword>
<dbReference type="EMBL" id="JAGXEW010000009">
    <property type="protein sequence ID" value="KAK1168364.1"/>
    <property type="molecule type" value="Genomic_DNA"/>
</dbReference>
<dbReference type="Gene3D" id="3.40.390.10">
    <property type="entry name" value="Collagenase (Catalytic Domain)"/>
    <property type="match status" value="1"/>
</dbReference>
<dbReference type="Gene3D" id="2.110.10.10">
    <property type="entry name" value="Hemopexin-like domain"/>
    <property type="match status" value="1"/>
</dbReference>
<dbReference type="Pfam" id="PF00045">
    <property type="entry name" value="Hemopexin"/>
    <property type="match status" value="3"/>
</dbReference>
<dbReference type="GO" id="GO:0030574">
    <property type="term" value="P:collagen catabolic process"/>
    <property type="evidence" value="ECO:0007669"/>
    <property type="project" value="UniProtKB-KW"/>
</dbReference>
<evidence type="ECO:0000256" key="24">
    <source>
        <dbReference type="PIRSR" id="PIRSR621190-5"/>
    </source>
</evidence>
<protein>
    <recommendedName>
        <fullName evidence="3">Collagenase 3</fullName>
    </recommendedName>
    <alternativeName>
        <fullName evidence="18">Matrix metalloproteinase-13</fullName>
    </alternativeName>
</protein>
<keyword evidence="15" id="KW-0865">Zymogen</keyword>
<dbReference type="PRINTS" id="PR00138">
    <property type="entry name" value="MATRIXIN"/>
</dbReference>
<dbReference type="CDD" id="cd04278">
    <property type="entry name" value="ZnMc_MMP"/>
    <property type="match status" value="1"/>
</dbReference>
<evidence type="ECO:0000256" key="15">
    <source>
        <dbReference type="ARBA" id="ARBA00023145"/>
    </source>
</evidence>
<dbReference type="InterPro" id="IPR021190">
    <property type="entry name" value="Pept_M10A"/>
</dbReference>
<feature type="binding site" evidence="20">
    <location>
        <position position="227"/>
    </location>
    <ligand>
        <name>Zn(2+)</name>
        <dbReference type="ChEBI" id="CHEBI:29105"/>
        <label>2</label>
        <note>catalytic</note>
    </ligand>
</feature>
<dbReference type="GO" id="GO:0031012">
    <property type="term" value="C:extracellular matrix"/>
    <property type="evidence" value="ECO:0007669"/>
    <property type="project" value="InterPro"/>
</dbReference>
<feature type="binding site" evidence="21">
    <location>
        <position position="157"/>
    </location>
    <ligand>
        <name>Ca(2+)</name>
        <dbReference type="ChEBI" id="CHEBI:29108"/>
        <label>2</label>
    </ligand>
</feature>
<dbReference type="GO" id="GO:0006508">
    <property type="term" value="P:proteolysis"/>
    <property type="evidence" value="ECO:0007669"/>
    <property type="project" value="UniProtKB-KW"/>
</dbReference>
<evidence type="ECO:0000256" key="11">
    <source>
        <dbReference type="ARBA" id="ARBA00022833"/>
    </source>
</evidence>
<dbReference type="GO" id="GO:0030198">
    <property type="term" value="P:extracellular matrix organization"/>
    <property type="evidence" value="ECO:0007669"/>
    <property type="project" value="TreeGrafter"/>
</dbReference>
<dbReference type="FunFam" id="2.110.10.10:FF:000002">
    <property type="entry name" value="Matrix metallopeptidase 3"/>
    <property type="match status" value="1"/>
</dbReference>
<keyword evidence="29" id="KW-1185">Reference proteome</keyword>
<dbReference type="PROSITE" id="PS00546">
    <property type="entry name" value="CYSTEINE_SWITCH"/>
    <property type="match status" value="1"/>
</dbReference>
<dbReference type="CDD" id="cd00094">
    <property type="entry name" value="HX"/>
    <property type="match status" value="1"/>
</dbReference>
<feature type="binding site" evidence="21">
    <location>
        <position position="331"/>
    </location>
    <ligand>
        <name>Ca(2+)</name>
        <dbReference type="ChEBI" id="CHEBI:29108"/>
        <label>5</label>
    </ligand>
</feature>
<dbReference type="Pfam" id="PF01471">
    <property type="entry name" value="PG_binding_1"/>
    <property type="match status" value="1"/>
</dbReference>
<feature type="binding site" evidence="21">
    <location>
        <position position="235"/>
    </location>
    <ligand>
        <name>Zn(2+)</name>
        <dbReference type="ChEBI" id="CHEBI:29105"/>
        <label>2</label>
        <note>catalytic</note>
    </ligand>
</feature>
<gene>
    <name evidence="28" type="primary">mmp13</name>
    <name evidence="28" type="ORF">AOXY_G11280</name>
</gene>
<dbReference type="PROSITE" id="PS51642">
    <property type="entry name" value="HEMOPEXIN_2"/>
    <property type="match status" value="3"/>
</dbReference>
<keyword evidence="7 20" id="KW-0479">Metal-binding</keyword>
<feature type="repeat" description="Hemopexin" evidence="25">
    <location>
        <begin position="325"/>
        <end position="371"/>
    </location>
</feature>
<feature type="binding site" evidence="21">
    <location>
        <position position="195"/>
    </location>
    <ligand>
        <name>Zn(2+)</name>
        <dbReference type="ChEBI" id="CHEBI:29105"/>
        <label>1</label>
    </ligand>
</feature>
<dbReference type="SUPFAM" id="SSF50923">
    <property type="entry name" value="Hemopexin-like domain"/>
    <property type="match status" value="1"/>
</dbReference>
<dbReference type="InterPro" id="IPR024079">
    <property type="entry name" value="MetalloPept_cat_dom_sf"/>
</dbReference>
<dbReference type="FunFam" id="3.40.390.10:FF:000007">
    <property type="entry name" value="Collagenase 3"/>
    <property type="match status" value="1"/>
</dbReference>
<reference evidence="28" key="1">
    <citation type="submission" date="2022-02" db="EMBL/GenBank/DDBJ databases">
        <title>Atlantic sturgeon de novo genome assembly.</title>
        <authorList>
            <person name="Stock M."/>
            <person name="Klopp C."/>
            <person name="Guiguen Y."/>
            <person name="Cabau C."/>
            <person name="Parinello H."/>
            <person name="Santidrian Yebra-Pimentel E."/>
            <person name="Kuhl H."/>
            <person name="Dirks R.P."/>
            <person name="Guessner J."/>
            <person name="Wuertz S."/>
            <person name="Du K."/>
            <person name="Schartl M."/>
        </authorList>
    </citation>
    <scope>NUCLEOTIDE SEQUENCE</scope>
    <source>
        <strain evidence="28">STURGEONOMICS-FGT-2020</strain>
        <tissue evidence="28">Whole blood</tissue>
    </source>
</reference>
<feature type="active site" evidence="19">
    <location>
        <position position="218"/>
    </location>
</feature>
<feature type="binding site" evidence="21">
    <location>
        <position position="379"/>
    </location>
    <ligand>
        <name>Ca(2+)</name>
        <dbReference type="ChEBI" id="CHEBI:29108"/>
        <label>5</label>
    </ligand>
</feature>
<evidence type="ECO:0000256" key="8">
    <source>
        <dbReference type="ARBA" id="ARBA00022729"/>
    </source>
</evidence>
<feature type="binding site" evidence="21">
    <location>
        <position position="179"/>
    </location>
    <ligand>
        <name>Ca(2+)</name>
        <dbReference type="ChEBI" id="CHEBI:29108"/>
        <label>3</label>
    </ligand>
</feature>
<keyword evidence="10" id="KW-0378">Hydrolase</keyword>
<keyword evidence="8 26" id="KW-0732">Signal</keyword>
<feature type="binding site" evidence="21">
    <location>
        <position position="285"/>
    </location>
    <ligand>
        <name>Ca(2+)</name>
        <dbReference type="ChEBI" id="CHEBI:29108"/>
        <label>4</label>
    </ligand>
</feature>
<dbReference type="InterPro" id="IPR036375">
    <property type="entry name" value="Hemopexin-like_dom_sf"/>
</dbReference>
<feature type="binding site" description="in inhibited form" evidence="21">
    <location>
        <position position="91"/>
    </location>
    <ligand>
        <name>Zn(2+)</name>
        <dbReference type="ChEBI" id="CHEBI:29105"/>
        <label>2</label>
        <note>catalytic</note>
    </ligand>
</feature>
<evidence type="ECO:0000256" key="2">
    <source>
        <dbReference type="ARBA" id="ARBA00010370"/>
    </source>
</evidence>
<feature type="signal peptide" evidence="26">
    <location>
        <begin position="1"/>
        <end position="17"/>
    </location>
</feature>
<feature type="repeat" description="Hemopexin" evidence="25">
    <location>
        <begin position="373"/>
        <end position="421"/>
    </location>
</feature>
<evidence type="ECO:0000256" key="5">
    <source>
        <dbReference type="ARBA" id="ARBA00022530"/>
    </source>
</evidence>
<evidence type="ECO:0000256" key="18">
    <source>
        <dbReference type="ARBA" id="ARBA00031807"/>
    </source>
</evidence>
<feature type="binding site" evidence="21">
    <location>
        <position position="329"/>
    </location>
    <ligand>
        <name>Ca(2+)</name>
        <dbReference type="ChEBI" id="CHEBI:29108"/>
        <label>4</label>
    </ligand>
</feature>
<dbReference type="PANTHER" id="PTHR10201:SF165">
    <property type="entry name" value="COLLAGENASE 3"/>
    <property type="match status" value="1"/>
</dbReference>
<evidence type="ECO:0000256" key="4">
    <source>
        <dbReference type="ARBA" id="ARBA00022525"/>
    </source>
</evidence>
<evidence type="ECO:0000256" key="6">
    <source>
        <dbReference type="ARBA" id="ARBA00022670"/>
    </source>
</evidence>
<feature type="binding site" evidence="21">
    <location>
        <position position="167"/>
    </location>
    <ligand>
        <name>Zn(2+)</name>
        <dbReference type="ChEBI" id="CHEBI:29105"/>
        <label>1</label>
    </ligand>
</feature>
<dbReference type="PIRSF" id="PIRSF001191">
    <property type="entry name" value="Peptidase_M10A_matrix"/>
    <property type="match status" value="1"/>
</dbReference>
<dbReference type="GO" id="GO:0005615">
    <property type="term" value="C:extracellular space"/>
    <property type="evidence" value="ECO:0007669"/>
    <property type="project" value="TreeGrafter"/>
</dbReference>
<dbReference type="InterPro" id="IPR006026">
    <property type="entry name" value="Peptidase_Metallo"/>
</dbReference>
<evidence type="ECO:0000256" key="25">
    <source>
        <dbReference type="PROSITE-ProRule" id="PRU01011"/>
    </source>
</evidence>
<dbReference type="InterPro" id="IPR018486">
    <property type="entry name" value="Hemopexin_CS"/>
</dbReference>
<dbReference type="InterPro" id="IPR033739">
    <property type="entry name" value="M10A_MMP"/>
</dbReference>
<dbReference type="InterPro" id="IPR018487">
    <property type="entry name" value="Hemopexin-like_repeat"/>
</dbReference>
<proteinExistence type="inferred from homology"/>
<feature type="binding site" evidence="21">
    <location>
        <position position="123"/>
    </location>
    <ligand>
        <name>Ca(2+)</name>
        <dbReference type="ChEBI" id="CHEBI:29108"/>
        <label>1</label>
    </ligand>
</feature>
<sequence>MRYSGLVVLLNIAYSYAFPLSAEDSEKDEDNWHFAEKYLRKFYGLAPGLQGPRKSSSSMSLVIKEMQSFFGLEVTGNLDPATLEMMHMPRCGVPDVAEYNLFPRNLKWKTTNVTFRIVNYTPDVKASEVDRAIHNALRVWSDVTPLVFRKLHEGTADIMIAFGSKEHGDFNPFDGPNGLLAHAYPPGNGLGGDTHFDEDETWSTDSTGYNLFIVAAHEFGHALGLSHSEDPGSLMYPVYSFSKGFPLSEDDVHGIQSLYGPNPNPPKVKPHPEAPKKCDPLLSFDAVTKLRGETIIFKDRFYWRLHPQMVDVEQSLIKMTWPVLPNKVDAAYESAEKDLVFIFSGIRMWALNGYNLVEGYPKYIHKLGLPKTVRRIDAAVQITGTGKTLLFTDEDYWSYDEYSGTMDKGYPRSIEDDFPGVGEEIEAAFYEYGHLYLYRGSIQFQYSYTSKRVVGILRANSLLNC</sequence>
<dbReference type="AlphaFoldDB" id="A0AAD8G826"/>
<feature type="binding site" evidence="21">
    <location>
        <position position="182"/>
    </location>
    <ligand>
        <name>Zn(2+)</name>
        <dbReference type="ChEBI" id="CHEBI:29105"/>
        <label>1</label>
    </ligand>
</feature>
<comment type="caution">
    <text evidence="28">The sequence shown here is derived from an EMBL/GenBank/DDBJ whole genome shotgun (WGS) entry which is preliminary data.</text>
</comment>
<keyword evidence="9" id="KW-0677">Repeat</keyword>
<feature type="chain" id="PRO_5042113593" description="Collagenase 3" evidence="26">
    <location>
        <begin position="18"/>
        <end position="465"/>
    </location>
</feature>
<evidence type="ECO:0000256" key="17">
    <source>
        <dbReference type="ARBA" id="ARBA00023180"/>
    </source>
</evidence>
<evidence type="ECO:0000256" key="21">
    <source>
        <dbReference type="PIRSR" id="PIRSR621190-2"/>
    </source>
</evidence>
<feature type="binding site" evidence="21">
    <location>
        <position position="197"/>
    </location>
    <ligand>
        <name>Ca(2+)</name>
        <dbReference type="ChEBI" id="CHEBI:29108"/>
        <label>3</label>
    </ligand>
</feature>
<dbReference type="PANTHER" id="PTHR10201">
    <property type="entry name" value="MATRIX METALLOPROTEINASE"/>
    <property type="match status" value="1"/>
</dbReference>
<comment type="cofactor">
    <cofactor evidence="21">
        <name>Ca(2+)</name>
        <dbReference type="ChEBI" id="CHEBI:29108"/>
    </cofactor>
    <text evidence="21">Can bind about 5 Ca(2+) ions per subunit.</text>
</comment>
<evidence type="ECO:0000256" key="26">
    <source>
        <dbReference type="SAM" id="SignalP"/>
    </source>
</evidence>
<feature type="binding site" evidence="20">
    <location>
        <position position="221"/>
    </location>
    <ligand>
        <name>Zn(2+)</name>
        <dbReference type="ChEBI" id="CHEBI:29105"/>
        <label>2</label>
        <note>catalytic</note>
    </ligand>
</feature>
<feature type="binding site" evidence="21">
    <location>
        <position position="169"/>
    </location>
    <ligand>
        <name>Zn(2+)</name>
        <dbReference type="ChEBI" id="CHEBI:29105"/>
        <label>1</label>
    </ligand>
</feature>
<name>A0AAD8G826_ACIOX</name>
<evidence type="ECO:0000256" key="10">
    <source>
        <dbReference type="ARBA" id="ARBA00022801"/>
    </source>
</evidence>
<keyword evidence="16 22" id="KW-1015">Disulfide bond</keyword>
<feature type="binding site" evidence="21">
    <location>
        <position position="200"/>
    </location>
    <ligand>
        <name>Ca(2+)</name>
        <dbReference type="ChEBI" id="CHEBI:29108"/>
        <label>3</label>
    </ligand>
</feature>
<dbReference type="GO" id="GO:0008270">
    <property type="term" value="F:zinc ion binding"/>
    <property type="evidence" value="ECO:0007669"/>
    <property type="project" value="InterPro"/>
</dbReference>
<comment type="subcellular location">
    <subcellularLocation>
        <location evidence="1">Secreted</location>
        <location evidence="1">Extracellular space</location>
        <location evidence="1">Extracellular matrix</location>
    </subcellularLocation>
</comment>
<dbReference type="Pfam" id="PF00413">
    <property type="entry name" value="Peptidase_M10"/>
    <property type="match status" value="1"/>
</dbReference>
<keyword evidence="12 21" id="KW-0106">Calcium</keyword>
<dbReference type="SUPFAM" id="SSF55486">
    <property type="entry name" value="Metalloproteases ('zincins'), catalytic domain"/>
    <property type="match status" value="1"/>
</dbReference>
<accession>A0AAD8G826</accession>
<comment type="cofactor">
    <cofactor evidence="21">
        <name>Zn(2+)</name>
        <dbReference type="ChEBI" id="CHEBI:29105"/>
    </cofactor>
    <text evidence="21">Binds 2 Zn(2+) ions per subunit.</text>
</comment>
<feature type="domain" description="Peptidase metallopeptidase" evidence="27">
    <location>
        <begin position="104"/>
        <end position="261"/>
    </location>
</feature>
<evidence type="ECO:0000259" key="27">
    <source>
        <dbReference type="SMART" id="SM00235"/>
    </source>
</evidence>
<feature type="disulfide bond" evidence="22">
    <location>
        <begin position="278"/>
        <end position="465"/>
    </location>
</feature>
<feature type="repeat" description="Hemopexin" evidence="25">
    <location>
        <begin position="275"/>
        <end position="324"/>
    </location>
</feature>
<dbReference type="InterPro" id="IPR036365">
    <property type="entry name" value="PGBD-like_sf"/>
</dbReference>
<evidence type="ECO:0000256" key="22">
    <source>
        <dbReference type="PIRSR" id="PIRSR621190-3"/>
    </source>
</evidence>
<feature type="binding site" evidence="21">
    <location>
        <position position="200"/>
    </location>
    <ligand>
        <name>Ca(2+)</name>
        <dbReference type="ChEBI" id="CHEBI:29108"/>
        <label>1</label>
    </ligand>
</feature>
<dbReference type="PROSITE" id="PS00024">
    <property type="entry name" value="HEMOPEXIN"/>
    <property type="match status" value="1"/>
</dbReference>
<evidence type="ECO:0000256" key="3">
    <source>
        <dbReference type="ARBA" id="ARBA00018037"/>
    </source>
</evidence>
<dbReference type="InterPro" id="IPR021158">
    <property type="entry name" value="Pept_M10A_Zn_BS"/>
</dbReference>
<dbReference type="InterPro" id="IPR002477">
    <property type="entry name" value="Peptidoglycan-bd-like"/>
</dbReference>
<dbReference type="InterPro" id="IPR001818">
    <property type="entry name" value="Pept_M10_metallopeptidase"/>
</dbReference>
<dbReference type="SUPFAM" id="SSF47090">
    <property type="entry name" value="PGBD-like"/>
    <property type="match status" value="1"/>
</dbReference>
<dbReference type="Proteomes" id="UP001230051">
    <property type="component" value="Unassembled WGS sequence"/>
</dbReference>
<evidence type="ECO:0000256" key="19">
    <source>
        <dbReference type="PIRSR" id="PIRSR001191-1"/>
    </source>
</evidence>
<keyword evidence="14" id="KW-0177">Collagen degradation</keyword>
<feature type="binding site" evidence="21">
    <location>
        <position position="174"/>
    </location>
    <ligand>
        <name>Ca(2+)</name>
        <dbReference type="ChEBI" id="CHEBI:29108"/>
        <label>3</label>
    </ligand>
</feature>
<dbReference type="SMART" id="SM00120">
    <property type="entry name" value="HX"/>
    <property type="match status" value="4"/>
</dbReference>
<evidence type="ECO:0000256" key="12">
    <source>
        <dbReference type="ARBA" id="ARBA00022837"/>
    </source>
</evidence>
<organism evidence="28 29">
    <name type="scientific">Acipenser oxyrinchus oxyrinchus</name>
    <dbReference type="NCBI Taxonomy" id="40147"/>
    <lineage>
        <taxon>Eukaryota</taxon>
        <taxon>Metazoa</taxon>
        <taxon>Chordata</taxon>
        <taxon>Craniata</taxon>
        <taxon>Vertebrata</taxon>
        <taxon>Euteleostomi</taxon>
        <taxon>Actinopterygii</taxon>
        <taxon>Chondrostei</taxon>
        <taxon>Acipenseriformes</taxon>
        <taxon>Acipenseridae</taxon>
        <taxon>Acipenser</taxon>
    </lineage>
</organism>
<feature type="short sequence motif" description="Cysteine switch" evidence="24">
    <location>
        <begin position="89"/>
        <end position="96"/>
    </location>
</feature>
<keyword evidence="17" id="KW-0325">Glycoprotein</keyword>
<evidence type="ECO:0000256" key="1">
    <source>
        <dbReference type="ARBA" id="ARBA00004498"/>
    </source>
</evidence>
<evidence type="ECO:0000256" key="20">
    <source>
        <dbReference type="PIRSR" id="PIRSR001191-2"/>
    </source>
</evidence>
<dbReference type="SMART" id="SM00235">
    <property type="entry name" value="ZnMc"/>
    <property type="match status" value="1"/>
</dbReference>
<evidence type="ECO:0000256" key="14">
    <source>
        <dbReference type="ARBA" id="ARBA00023105"/>
    </source>
</evidence>
<dbReference type="GO" id="GO:0004222">
    <property type="term" value="F:metalloendopeptidase activity"/>
    <property type="evidence" value="ECO:0007669"/>
    <property type="project" value="InterPro"/>
</dbReference>
<keyword evidence="4" id="KW-0964">Secreted</keyword>
<feature type="binding site" evidence="21">
    <location>
        <position position="191"/>
    </location>
    <ligand>
        <name>Ca(2+)</name>
        <dbReference type="ChEBI" id="CHEBI:29108"/>
        <label>2</label>
    </ligand>
</feature>
<keyword evidence="5" id="KW-0272">Extracellular matrix</keyword>
<evidence type="ECO:0000256" key="7">
    <source>
        <dbReference type="ARBA" id="ARBA00022723"/>
    </source>
</evidence>